<keyword evidence="5" id="KW-0560">Oxidoreductase</keyword>
<evidence type="ECO:0000313" key="9">
    <source>
        <dbReference type="EMBL" id="EKA61342.1"/>
    </source>
</evidence>
<feature type="domain" description="Glucose-methanol-choline oxidoreductase N-terminal" evidence="6">
    <location>
        <begin position="180"/>
        <end position="253"/>
    </location>
</feature>
<dbReference type="GO" id="GO:0071949">
    <property type="term" value="F:FAD binding"/>
    <property type="evidence" value="ECO:0007669"/>
    <property type="project" value="InterPro"/>
</dbReference>
<dbReference type="GO" id="GO:0016614">
    <property type="term" value="F:oxidoreductase activity, acting on CH-OH group of donors"/>
    <property type="evidence" value="ECO:0007669"/>
    <property type="project" value="InterPro"/>
</dbReference>
<evidence type="ECO:0000256" key="4">
    <source>
        <dbReference type="ARBA" id="ARBA00022827"/>
    </source>
</evidence>
<dbReference type="InterPro" id="IPR000172">
    <property type="entry name" value="GMC_OxRdtase_N"/>
</dbReference>
<accession>K1E7G1</accession>
<comment type="cofactor">
    <cofactor evidence="1">
        <name>FAD</name>
        <dbReference type="ChEBI" id="CHEBI:57692"/>
    </cofactor>
</comment>
<evidence type="ECO:0000256" key="3">
    <source>
        <dbReference type="ARBA" id="ARBA00022630"/>
    </source>
</evidence>
<name>K1E7G1_9MICO</name>
<protein>
    <submittedName>
        <fullName evidence="9">Choline dehydrogenase-like flavoprotein</fullName>
    </submittedName>
    <submittedName>
        <fullName evidence="10">GMC family oxidoreductase</fullName>
    </submittedName>
</protein>
<dbReference type="RefSeq" id="WP_007926921.1">
    <property type="nucleotide sequence ID" value="NZ_ALWX01000032.1"/>
</dbReference>
<comment type="caution">
    <text evidence="9">The sequence shown here is derived from an EMBL/GenBank/DDBJ whole genome shotgun (WGS) entry which is preliminary data.</text>
</comment>
<dbReference type="Gene3D" id="3.50.50.60">
    <property type="entry name" value="FAD/NAD(P)-binding domain"/>
    <property type="match status" value="2"/>
</dbReference>
<dbReference type="InterPro" id="IPR051473">
    <property type="entry name" value="P2Ox-like"/>
</dbReference>
<dbReference type="Pfam" id="PF05199">
    <property type="entry name" value="GMC_oxred_C"/>
    <property type="match status" value="1"/>
</dbReference>
<dbReference type="InterPro" id="IPR036188">
    <property type="entry name" value="FAD/NAD-bd_sf"/>
</dbReference>
<dbReference type="PANTHER" id="PTHR42784:SF1">
    <property type="entry name" value="PYRANOSE 2-OXIDASE"/>
    <property type="match status" value="1"/>
</dbReference>
<keyword evidence="4" id="KW-0274">FAD</keyword>
<dbReference type="Proteomes" id="UP000004474">
    <property type="component" value="Unassembled WGS sequence"/>
</dbReference>
<dbReference type="InterPro" id="IPR007867">
    <property type="entry name" value="GMC_OxRtase_C"/>
</dbReference>
<evidence type="ECO:0000256" key="2">
    <source>
        <dbReference type="ARBA" id="ARBA00010790"/>
    </source>
</evidence>
<dbReference type="PATRIC" id="fig|1210046.3.peg.1537"/>
<dbReference type="SUPFAM" id="SSF54373">
    <property type="entry name" value="FAD-linked reductases, C-terminal domain"/>
    <property type="match status" value="1"/>
</dbReference>
<gene>
    <name evidence="9" type="ORF">B277_08010</name>
    <name evidence="10" type="ORF">CWN80_04800</name>
</gene>
<keyword evidence="12" id="KW-1185">Reference proteome</keyword>
<organism evidence="9 11">
    <name type="scientific">Janibacter hoylei PVAS-1</name>
    <dbReference type="NCBI Taxonomy" id="1210046"/>
    <lineage>
        <taxon>Bacteria</taxon>
        <taxon>Bacillati</taxon>
        <taxon>Actinomycetota</taxon>
        <taxon>Actinomycetes</taxon>
        <taxon>Micrococcales</taxon>
        <taxon>Intrasporangiaceae</taxon>
        <taxon>Janibacter</taxon>
    </lineage>
</organism>
<evidence type="ECO:0000256" key="1">
    <source>
        <dbReference type="ARBA" id="ARBA00001974"/>
    </source>
</evidence>
<proteinExistence type="inferred from homology"/>
<dbReference type="AlphaFoldDB" id="K1E7G1"/>
<dbReference type="InterPro" id="IPR002938">
    <property type="entry name" value="FAD-bd"/>
</dbReference>
<dbReference type="Pfam" id="PF01494">
    <property type="entry name" value="FAD_binding_3"/>
    <property type="match status" value="1"/>
</dbReference>
<dbReference type="EMBL" id="ALWX01000032">
    <property type="protein sequence ID" value="EKA61342.1"/>
    <property type="molecule type" value="Genomic_DNA"/>
</dbReference>
<evidence type="ECO:0000259" key="6">
    <source>
        <dbReference type="Pfam" id="PF00732"/>
    </source>
</evidence>
<dbReference type="Pfam" id="PF00732">
    <property type="entry name" value="GMC_oxred_N"/>
    <property type="match status" value="1"/>
</dbReference>
<dbReference type="PANTHER" id="PTHR42784">
    <property type="entry name" value="PYRANOSE 2-OXIDASE"/>
    <property type="match status" value="1"/>
</dbReference>
<dbReference type="OrthoDB" id="9798604at2"/>
<dbReference type="eggNOG" id="COG2303">
    <property type="taxonomic scope" value="Bacteria"/>
</dbReference>
<dbReference type="Proteomes" id="UP000288711">
    <property type="component" value="Unassembled WGS sequence"/>
</dbReference>
<comment type="similarity">
    <text evidence="2">Belongs to the GMC oxidoreductase family.</text>
</comment>
<evidence type="ECO:0000259" key="8">
    <source>
        <dbReference type="Pfam" id="PF05199"/>
    </source>
</evidence>
<reference evidence="10 12" key="1">
    <citation type="journal article" date="2009" name="Int. J. Syst. Evol. Microbiol.">
        <title>Janibacter hoylei sp. nov., Bacillus isronensis sp. nov. and Bacillus aryabhattai sp. nov., isolated from cryotubes used for collecting air from the upper atmosphere.</title>
        <authorList>
            <person name="Shivaji S."/>
            <person name="Chaturvedi P."/>
            <person name="Begum Z."/>
            <person name="Pindi P.K."/>
            <person name="Manorama R."/>
            <person name="Padmanaban D.A."/>
            <person name="Shouche Y.S."/>
            <person name="Pawar S."/>
            <person name="Vaishampayan P."/>
            <person name="Dutt C.B."/>
            <person name="Datta G.N."/>
            <person name="Manchanda R.K."/>
            <person name="Rao U.R."/>
            <person name="Bhargava P.M."/>
            <person name="Narlikar J.V."/>
        </authorList>
    </citation>
    <scope>NUCLEOTIDE SEQUENCE [LARGE SCALE GENOMIC DNA]</scope>
    <source>
        <strain evidence="10 12">PVAS-1</strain>
    </source>
</reference>
<evidence type="ECO:0000256" key="5">
    <source>
        <dbReference type="ARBA" id="ARBA00023002"/>
    </source>
</evidence>
<evidence type="ECO:0000313" key="12">
    <source>
        <dbReference type="Proteomes" id="UP000288711"/>
    </source>
</evidence>
<dbReference type="EMBL" id="PIPF01000004">
    <property type="protein sequence ID" value="RWU84468.1"/>
    <property type="molecule type" value="Genomic_DNA"/>
</dbReference>
<dbReference type="SUPFAM" id="SSF51905">
    <property type="entry name" value="FAD/NAD(P)-binding domain"/>
    <property type="match status" value="1"/>
</dbReference>
<feature type="domain" description="Glucose-methanol-choline oxidoreductase C-terminal" evidence="8">
    <location>
        <begin position="406"/>
        <end position="528"/>
    </location>
</feature>
<evidence type="ECO:0000259" key="7">
    <source>
        <dbReference type="Pfam" id="PF01494"/>
    </source>
</evidence>
<evidence type="ECO:0000313" key="11">
    <source>
        <dbReference type="Proteomes" id="UP000004474"/>
    </source>
</evidence>
<dbReference type="STRING" id="1210046.B277_08010"/>
<reference evidence="10" key="3">
    <citation type="submission" date="2017-11" db="EMBL/GenBank/DDBJ databases">
        <authorList>
            <person name="Seuylemezian A."/>
            <person name="Cooper K."/>
            <person name="Vaishampayan P."/>
        </authorList>
    </citation>
    <scope>NUCLEOTIDE SEQUENCE</scope>
    <source>
        <strain evidence="10">PVAS-1</strain>
    </source>
</reference>
<evidence type="ECO:0000313" key="10">
    <source>
        <dbReference type="EMBL" id="RWU84468.1"/>
    </source>
</evidence>
<feature type="domain" description="FAD-binding" evidence="7">
    <location>
        <begin position="17"/>
        <end position="46"/>
    </location>
</feature>
<keyword evidence="3" id="KW-0285">Flavoprotein</keyword>
<reference evidence="9 11" key="2">
    <citation type="journal article" date="2012" name="J. Bacteriol.">
        <title>Genome Sequence of Janibacter hoylei MTCC8307, Isolated from the Stratospheric Air.</title>
        <authorList>
            <person name="Pawar S.P."/>
            <person name="Dhotre D.P."/>
            <person name="Shetty S.A."/>
            <person name="Chowdhury S.P."/>
            <person name="Chaudhari B.L."/>
            <person name="Shouche Y.S."/>
        </authorList>
    </citation>
    <scope>NUCLEOTIDE SEQUENCE [LARGE SCALE GENOMIC DNA]</scope>
    <source>
        <strain evidence="9 11">PVAS-1</strain>
    </source>
</reference>
<sequence>MSIADARDLPAGAHLTATVAIIGSGPAGTTLALELARYGIDVLVLDGGGLTPDKATQDSLRGDAASQQVESIDKVREKRVGGTSHRWGGRTYPFDTTEFDGLAGSAWPMTRDELLPYYRRAAHLLELNRFEWTAAEAIDGAPQHLLGARSDVVDDEAIWRWSPPTKFGEVFRDRLGDSPTVRLLHHANVTRLVRDESGRIGEIEVSPVPGRRVTVTAETVVVAAGGLETARLLLHSGIGTEHDQVGRHYMIHPIGEVGRLTLTDPASAPTVATFAKSHDGVWVRRLLQLRDEVRREHRLLNMGFAVWYLDPRDPTHGDALLSAFALARKALFHTGGFKASGMHRRYAEGGDTAAHVRNLVGDLPGLARFAVRFTRDRWIDPRQRASFTQVSRTGEYRIRFDAEQSPDPDNRVTLSDERDAWGVPRLHVEHRVSAADRTNMHRSLELLAEGINATGWARYTPPTLDEMLAAPMIDGTHQMGLTRMGTSPADSVVDTDLRAWGVDNLHLATSGVFPTSGMAGPTLTIVALSMRLADHLSRRSTRCR</sequence>